<dbReference type="InterPro" id="IPR019327">
    <property type="entry name" value="WKF"/>
</dbReference>
<sequence>MANNRKSTKMKMDKKKKKNKLLVSEKEKVEKKMKKMKHLMSETEEQVHEPDLKKQKLEQKEEEDGNNHELSAEEKRTLERKLKKERKKEQKKLMRETGTTAKKEESKKPSGSELALDYLTTWAKRPEEWKFQKTRQTWLLLHMYDKDKVPDEYFSILLRYLEGLQGGARGVTIQKAEALMKEYDSSEAEDSSLLEKSVTKQSNNNSDFRDQECDRLIKLYEKMWTCLR</sequence>
<feature type="compositionally biased region" description="Basic and acidic residues" evidence="1">
    <location>
        <begin position="39"/>
        <end position="110"/>
    </location>
</feature>
<dbReference type="AlphaFoldDB" id="A0A8D2LWL8"/>
<dbReference type="Proteomes" id="UP000694545">
    <property type="component" value="Unplaced"/>
</dbReference>
<feature type="region of interest" description="Disordered" evidence="1">
    <location>
        <begin position="1"/>
        <end position="110"/>
    </location>
</feature>
<name>A0A8D2LWL8_VARKO</name>
<dbReference type="PANTHER" id="PTHR22306">
    <property type="entry name" value="CHROMOSOME 7 OPEN READING FRAME 50"/>
    <property type="match status" value="1"/>
</dbReference>
<protein>
    <submittedName>
        <fullName evidence="3">Chromosome 7 open reading frame 50</fullName>
    </submittedName>
</protein>
<feature type="compositionally biased region" description="Basic residues" evidence="1">
    <location>
        <begin position="1"/>
        <end position="20"/>
    </location>
</feature>
<keyword evidence="4" id="KW-1185">Reference proteome</keyword>
<organism evidence="3 4">
    <name type="scientific">Varanus komodoensis</name>
    <name type="common">Komodo dragon</name>
    <dbReference type="NCBI Taxonomy" id="61221"/>
    <lineage>
        <taxon>Eukaryota</taxon>
        <taxon>Metazoa</taxon>
        <taxon>Chordata</taxon>
        <taxon>Craniata</taxon>
        <taxon>Vertebrata</taxon>
        <taxon>Euteleostomi</taxon>
        <taxon>Lepidosauria</taxon>
        <taxon>Squamata</taxon>
        <taxon>Bifurcata</taxon>
        <taxon>Unidentata</taxon>
        <taxon>Episquamata</taxon>
        <taxon>Toxicofera</taxon>
        <taxon>Anguimorpha</taxon>
        <taxon>Paleoanguimorpha</taxon>
        <taxon>Varanoidea</taxon>
        <taxon>Varanidae</taxon>
        <taxon>Varanus</taxon>
    </lineage>
</organism>
<dbReference type="PANTHER" id="PTHR22306:SF2">
    <property type="entry name" value="CHROMOSOME 7 OPEN READING FRAME 50"/>
    <property type="match status" value="1"/>
</dbReference>
<evidence type="ECO:0000256" key="1">
    <source>
        <dbReference type="SAM" id="MobiDB-lite"/>
    </source>
</evidence>
<reference evidence="3" key="2">
    <citation type="submission" date="2025-09" db="UniProtKB">
        <authorList>
            <consortium name="Ensembl"/>
        </authorList>
    </citation>
    <scope>IDENTIFICATION</scope>
</reference>
<feature type="domain" description="WKF" evidence="2">
    <location>
        <begin position="117"/>
        <end position="178"/>
    </location>
</feature>
<evidence type="ECO:0000259" key="2">
    <source>
        <dbReference type="Pfam" id="PF10180"/>
    </source>
</evidence>
<accession>A0A8D2LWL8</accession>
<proteinExistence type="predicted"/>
<evidence type="ECO:0000313" key="4">
    <source>
        <dbReference type="Proteomes" id="UP000694545"/>
    </source>
</evidence>
<evidence type="ECO:0000313" key="3">
    <source>
        <dbReference type="Ensembl" id="ENSVKKP00000027641.1"/>
    </source>
</evidence>
<dbReference type="Ensembl" id="ENSVKKT00000028309.1">
    <property type="protein sequence ID" value="ENSVKKP00000027641.1"/>
    <property type="gene ID" value="ENSVKKG00000017946.1"/>
</dbReference>
<dbReference type="Pfam" id="PF10180">
    <property type="entry name" value="WKF"/>
    <property type="match status" value="1"/>
</dbReference>
<dbReference type="OMA" id="THVQDER"/>
<reference evidence="3" key="1">
    <citation type="submission" date="2025-08" db="UniProtKB">
        <authorList>
            <consortium name="Ensembl"/>
        </authorList>
    </citation>
    <scope>IDENTIFICATION</scope>
</reference>